<gene>
    <name evidence="8" type="primary">carA</name>
    <name evidence="7" type="synonym">carA1</name>
    <name evidence="8" type="ORF">CLIT_10c00700</name>
    <name evidence="7" type="ORF">CLIT_23c01880</name>
</gene>
<dbReference type="InterPro" id="IPR036188">
    <property type="entry name" value="FAD/NAD-bd_sf"/>
</dbReference>
<dbReference type="EMBL" id="JJMM01000026">
    <property type="protein sequence ID" value="KDR93916.1"/>
    <property type="molecule type" value="Genomic_DNA"/>
</dbReference>
<sequence length="499" mass="56490">MNKKVAIVGAGPGGLTAGVILSSKGYSVDIYEKQDCIGGRNSSFDMAGFKFDLGPTFLMMKFVLEEIFQIAGRNIEDYLEIREIDPLYRLVLPGGQEFYPTRDTLKMKSEMDKHFPGAFERYEEFLVEEKKKFDVLIPCLQIPYDSFADFFKGRFIKALPRLDAHKSLFDHLGRYFDDEILRLAFTFQAKYLGMSPWECPGTFSIISYIEHGGGIYHPIGGLNQISKAMARIIEENGGNIHLSSPIEEIEVNGKRAQGLRLQDGETVNADYIVLNADFSHAMKHLVSEDFRPKYTDKKLEGKRYSCSTFMLYLGIEGSYSELPHHNILFANDYRSNIEDISKRYEVSDDPSIYVQNASVTDTTLAPEGKSSIYILVPVPNNNSDFDWESGKEKFRDKVIKIVEERGGFKDLGKRIVEERIITPFDWENEKSVYKGATFNLAHNIAQMLVFRPHNRFEEFANCYLVGGGTHPGSGLPTIYESGKISSRLIIEDGGEKAGF</sequence>
<evidence type="ECO:0000256" key="1">
    <source>
        <dbReference type="ARBA" id="ARBA00004829"/>
    </source>
</evidence>
<evidence type="ECO:0000313" key="8">
    <source>
        <dbReference type="EMBL" id="KDR95343.1"/>
    </source>
</evidence>
<dbReference type="PROSITE" id="PS00982">
    <property type="entry name" value="PHYTOENE_DH"/>
    <property type="match status" value="1"/>
</dbReference>
<dbReference type="SUPFAM" id="SSF51905">
    <property type="entry name" value="FAD/NAD(P)-binding domain"/>
    <property type="match status" value="1"/>
</dbReference>
<evidence type="ECO:0000256" key="3">
    <source>
        <dbReference type="ARBA" id="ARBA00023002"/>
    </source>
</evidence>
<comment type="pathway">
    <text evidence="1 5">Carotenoid biosynthesis.</text>
</comment>
<evidence type="ECO:0000259" key="6">
    <source>
        <dbReference type="Pfam" id="PF01593"/>
    </source>
</evidence>
<accession>A0A069REW9</accession>
<evidence type="ECO:0000256" key="2">
    <source>
        <dbReference type="ARBA" id="ARBA00022746"/>
    </source>
</evidence>
<dbReference type="InterPro" id="IPR002937">
    <property type="entry name" value="Amino_oxidase"/>
</dbReference>
<dbReference type="GO" id="GO:0016117">
    <property type="term" value="P:carotenoid biosynthetic process"/>
    <property type="evidence" value="ECO:0007669"/>
    <property type="project" value="UniProtKB-KW"/>
</dbReference>
<dbReference type="Proteomes" id="UP000027946">
    <property type="component" value="Unassembled WGS sequence"/>
</dbReference>
<dbReference type="OrthoDB" id="9814556at2"/>
<dbReference type="AlphaFoldDB" id="A0A069REW9"/>
<dbReference type="InterPro" id="IPR014105">
    <property type="entry name" value="Carotenoid/retinoid_OxRdtase"/>
</dbReference>
<keyword evidence="9" id="KW-1185">Reference proteome</keyword>
<dbReference type="InterPro" id="IPR008150">
    <property type="entry name" value="Phytoene_DH_bac_CS"/>
</dbReference>
<evidence type="ECO:0000256" key="5">
    <source>
        <dbReference type="RuleBase" id="RU362075"/>
    </source>
</evidence>
<keyword evidence="2 5" id="KW-0125">Carotenoid biosynthesis</keyword>
<comment type="similarity">
    <text evidence="4">Belongs to the carotenoid/retinoid oxidoreductase family. CrtN subfamily.</text>
</comment>
<dbReference type="PANTHER" id="PTHR43734:SF1">
    <property type="entry name" value="PHYTOENE DESATURASE"/>
    <property type="match status" value="1"/>
</dbReference>
<evidence type="ECO:0000313" key="9">
    <source>
        <dbReference type="Proteomes" id="UP000027946"/>
    </source>
</evidence>
<protein>
    <submittedName>
        <fullName evidence="8">Zeta-carotene-forming phytoene desaturase CarA</fullName>
        <ecNumber evidence="8">1.3.99.29</ecNumber>
    </submittedName>
</protein>
<dbReference type="eggNOG" id="COG1233">
    <property type="taxonomic scope" value="Bacteria"/>
</dbReference>
<dbReference type="STRING" id="1121324.CLIT_10c00700"/>
<name>A0A069REW9_PEPLI</name>
<keyword evidence="3 5" id="KW-0560">Oxidoreductase</keyword>
<organism evidence="8 9">
    <name type="scientific">Peptoclostridium litorale DSM 5388</name>
    <dbReference type="NCBI Taxonomy" id="1121324"/>
    <lineage>
        <taxon>Bacteria</taxon>
        <taxon>Bacillati</taxon>
        <taxon>Bacillota</taxon>
        <taxon>Clostridia</taxon>
        <taxon>Peptostreptococcales</taxon>
        <taxon>Peptoclostridiaceae</taxon>
        <taxon>Peptoclostridium</taxon>
    </lineage>
</organism>
<dbReference type="PRINTS" id="PR00419">
    <property type="entry name" value="ADXRDTASE"/>
</dbReference>
<evidence type="ECO:0000313" key="7">
    <source>
        <dbReference type="EMBL" id="KDR93916.1"/>
    </source>
</evidence>
<dbReference type="Gene3D" id="3.50.50.60">
    <property type="entry name" value="FAD/NAD(P)-binding domain"/>
    <property type="match status" value="2"/>
</dbReference>
<proteinExistence type="inferred from homology"/>
<dbReference type="NCBIfam" id="TIGR02734">
    <property type="entry name" value="crtI_fam"/>
    <property type="match status" value="1"/>
</dbReference>
<comment type="caution">
    <text evidence="8">The sequence shown here is derived from an EMBL/GenBank/DDBJ whole genome shotgun (WGS) entry which is preliminary data.</text>
</comment>
<dbReference type="GO" id="GO:0016627">
    <property type="term" value="F:oxidoreductase activity, acting on the CH-CH group of donors"/>
    <property type="evidence" value="ECO:0007669"/>
    <property type="project" value="UniProtKB-ARBA"/>
</dbReference>
<dbReference type="EC" id="1.3.99.29" evidence="8"/>
<dbReference type="EMBL" id="JJMM01000010">
    <property type="protein sequence ID" value="KDR95343.1"/>
    <property type="molecule type" value="Genomic_DNA"/>
</dbReference>
<feature type="domain" description="Amine oxidase" evidence="6">
    <location>
        <begin position="13"/>
        <end position="490"/>
    </location>
</feature>
<dbReference type="RefSeq" id="WP_038263486.1">
    <property type="nucleotide sequence ID" value="NZ_FSRH01000004.1"/>
</dbReference>
<evidence type="ECO:0000256" key="4">
    <source>
        <dbReference type="ARBA" id="ARBA00038322"/>
    </source>
</evidence>
<reference evidence="8 9" key="1">
    <citation type="submission" date="2014-03" db="EMBL/GenBank/DDBJ databases">
        <title>Genome sequence of Clostridium litorale W6, DSM 5388.</title>
        <authorList>
            <person name="Poehlein A."/>
            <person name="Jagirdar A."/>
            <person name="Khonsari B."/>
            <person name="Chibani C.M."/>
            <person name="Gutierrez Gutierrez D.A."/>
            <person name="Davydova E."/>
            <person name="Alghaithi H.S."/>
            <person name="Nair K.P."/>
            <person name="Dhamotharan K."/>
            <person name="Chandran L."/>
            <person name="G W."/>
            <person name="Daniel R."/>
        </authorList>
    </citation>
    <scope>NUCLEOTIDE SEQUENCE [LARGE SCALE GENOMIC DNA]</scope>
    <source>
        <strain evidence="8 9">W6</strain>
    </source>
</reference>
<dbReference type="PANTHER" id="PTHR43734">
    <property type="entry name" value="PHYTOENE DESATURASE"/>
    <property type="match status" value="1"/>
</dbReference>
<dbReference type="Pfam" id="PF01593">
    <property type="entry name" value="Amino_oxidase"/>
    <property type="match status" value="1"/>
</dbReference>